<dbReference type="EMBL" id="JALBCA010000018">
    <property type="protein sequence ID" value="KAI2390333.1"/>
    <property type="molecule type" value="Genomic_DNA"/>
</dbReference>
<sequence length="254" mass="27254">MPDGGAFDSPAPTKAWYDSSQIKPLQGSFPDSDANNTLATSSYPFLLQQSAATDNVSVFPLMNPLSASLTSDRTLPTPAGLRNNTFPPSASVSENLNTFQGNIPNLKSAWGLDKHFLSDFSIPRGSSSAGSSTTSLERCKPPASPPDLGFGYIPISSHARGPAVTSPCTFADTIAFSDRFRTASEPKCSKASLREKIPDFYTSEVYGYERCRGSRGNLVSGDIYIRNPADSEPISIVRPDSIRRPTPIPALNNI</sequence>
<organism evidence="1">
    <name type="scientific">Ophidiomyces ophidiicola</name>
    <dbReference type="NCBI Taxonomy" id="1387563"/>
    <lineage>
        <taxon>Eukaryota</taxon>
        <taxon>Fungi</taxon>
        <taxon>Dikarya</taxon>
        <taxon>Ascomycota</taxon>
        <taxon>Pezizomycotina</taxon>
        <taxon>Eurotiomycetes</taxon>
        <taxon>Eurotiomycetidae</taxon>
        <taxon>Onygenales</taxon>
        <taxon>Onygenaceae</taxon>
        <taxon>Ophidiomyces</taxon>
    </lineage>
</organism>
<comment type="caution">
    <text evidence="1">The sequence shown here is derived from an EMBL/GenBank/DDBJ whole genome shotgun (WGS) entry which is preliminary data.</text>
</comment>
<reference evidence="1" key="1">
    <citation type="journal article" date="2022" name="bioRxiv">
        <title>Population genetic analysis of Ophidiomyces ophidiicola, the causative agent of snake fungal disease, indicates recent introductions to the USA.</title>
        <authorList>
            <person name="Ladner J.T."/>
            <person name="Palmer J.M."/>
            <person name="Ettinger C.L."/>
            <person name="Stajich J.E."/>
            <person name="Farrell T.M."/>
            <person name="Glorioso B.M."/>
            <person name="Lawson B."/>
            <person name="Price S.J."/>
            <person name="Stengle A.G."/>
            <person name="Grear D.A."/>
            <person name="Lorch J.M."/>
        </authorList>
    </citation>
    <scope>NUCLEOTIDE SEQUENCE</scope>
    <source>
        <strain evidence="1">NWHC 24266-5</strain>
    </source>
</reference>
<proteinExistence type="predicted"/>
<name>A0ACB8V1E2_9EURO</name>
<gene>
    <name evidence="1" type="ORF">LOY88_001667</name>
</gene>
<accession>A0ACB8V1E2</accession>
<protein>
    <submittedName>
        <fullName evidence="1">Uncharacterized protein</fullName>
    </submittedName>
</protein>
<evidence type="ECO:0000313" key="1">
    <source>
        <dbReference type="EMBL" id="KAI2390333.1"/>
    </source>
</evidence>